<dbReference type="AlphaFoldDB" id="A0AAE1C626"/>
<feature type="region of interest" description="Disordered" evidence="1">
    <location>
        <begin position="19"/>
        <end position="68"/>
    </location>
</feature>
<organism evidence="2 3">
    <name type="scientific">Recurvomyces mirabilis</name>
    <dbReference type="NCBI Taxonomy" id="574656"/>
    <lineage>
        <taxon>Eukaryota</taxon>
        <taxon>Fungi</taxon>
        <taxon>Dikarya</taxon>
        <taxon>Ascomycota</taxon>
        <taxon>Pezizomycotina</taxon>
        <taxon>Dothideomycetes</taxon>
        <taxon>Dothideomycetidae</taxon>
        <taxon>Mycosphaerellales</taxon>
        <taxon>Teratosphaeriaceae</taxon>
        <taxon>Recurvomyces</taxon>
    </lineage>
</organism>
<feature type="compositionally biased region" description="Basic and acidic residues" evidence="1">
    <location>
        <begin position="51"/>
        <end position="68"/>
    </location>
</feature>
<reference evidence="2" key="1">
    <citation type="submission" date="2023-07" db="EMBL/GenBank/DDBJ databases">
        <title>Black Yeasts Isolated from many extreme environments.</title>
        <authorList>
            <person name="Coleine C."/>
            <person name="Stajich J.E."/>
            <person name="Selbmann L."/>
        </authorList>
    </citation>
    <scope>NUCLEOTIDE SEQUENCE</scope>
    <source>
        <strain evidence="2">CCFEE 5485</strain>
    </source>
</reference>
<evidence type="ECO:0000313" key="2">
    <source>
        <dbReference type="EMBL" id="KAK3679478.1"/>
    </source>
</evidence>
<comment type="caution">
    <text evidence="2">The sequence shown here is derived from an EMBL/GenBank/DDBJ whole genome shotgun (WGS) entry which is preliminary data.</text>
</comment>
<evidence type="ECO:0000256" key="1">
    <source>
        <dbReference type="SAM" id="MobiDB-lite"/>
    </source>
</evidence>
<feature type="compositionally biased region" description="Pro residues" evidence="1">
    <location>
        <begin position="25"/>
        <end position="44"/>
    </location>
</feature>
<protein>
    <submittedName>
        <fullName evidence="2">Uncharacterized protein</fullName>
    </submittedName>
</protein>
<dbReference type="Proteomes" id="UP001274830">
    <property type="component" value="Unassembled WGS sequence"/>
</dbReference>
<gene>
    <name evidence="2" type="ORF">LTR78_001039</name>
</gene>
<feature type="compositionally biased region" description="Gly residues" evidence="1">
    <location>
        <begin position="149"/>
        <end position="162"/>
    </location>
</feature>
<evidence type="ECO:0000313" key="3">
    <source>
        <dbReference type="Proteomes" id="UP001274830"/>
    </source>
</evidence>
<name>A0AAE1C626_9PEZI</name>
<dbReference type="EMBL" id="JAUTXT010000002">
    <property type="protein sequence ID" value="KAK3679478.1"/>
    <property type="molecule type" value="Genomic_DNA"/>
</dbReference>
<feature type="region of interest" description="Disordered" evidence="1">
    <location>
        <begin position="128"/>
        <end position="187"/>
    </location>
</feature>
<keyword evidence="3" id="KW-1185">Reference proteome</keyword>
<sequence>MRVPEPVQVLLRRVYAAPQAAAPIHPAPAPNQTPTRNEPPPPPAPRRRDRTYRQELNDRQRQEQQDEDLARRLQLATLLGNNHDETNPRQRQRDETFGLGNAAGHFMNDDFVQNATNVIMDAFGDANFGRRGERASGRRRRARQTEGPPAGGGGGGGDGNDGGLAPNFLGDESVLGMAPGRRPGLGA</sequence>
<proteinExistence type="predicted"/>
<accession>A0AAE1C626</accession>